<keyword evidence="10" id="KW-1015">Disulfide bond</keyword>
<dbReference type="PANTHER" id="PTHR38839">
    <property type="entry name" value="TRANSCRIPTIONAL REGULATOR WHID-RELATED"/>
    <property type="match status" value="1"/>
</dbReference>
<comment type="caution">
    <text evidence="13">The sequence shown here is derived from an EMBL/GenBank/DDBJ whole genome shotgun (WGS) entry which is preliminary data.</text>
</comment>
<keyword evidence="8" id="KW-0805">Transcription regulation</keyword>
<gene>
    <name evidence="13" type="ORF">HD595_003062</name>
</gene>
<name>A0ABT1JZ10_9ACTN</name>
<keyword evidence="14" id="KW-1185">Reference proteome</keyword>
<dbReference type="PROSITE" id="PS51674">
    <property type="entry name" value="4FE4S_WBL"/>
    <property type="match status" value="1"/>
</dbReference>
<evidence type="ECO:0000256" key="5">
    <source>
        <dbReference type="ARBA" id="ARBA00022723"/>
    </source>
</evidence>
<dbReference type="InterPro" id="IPR034768">
    <property type="entry name" value="4FE4S_WBL"/>
</dbReference>
<keyword evidence="5" id="KW-0479">Metal-binding</keyword>
<evidence type="ECO:0000259" key="12">
    <source>
        <dbReference type="PROSITE" id="PS51674"/>
    </source>
</evidence>
<keyword evidence="4" id="KW-0004">4Fe-4S</keyword>
<evidence type="ECO:0000256" key="6">
    <source>
        <dbReference type="ARBA" id="ARBA00023004"/>
    </source>
</evidence>
<protein>
    <recommendedName>
        <fullName evidence="12">4Fe-4S Wbl-type domain-containing protein</fullName>
    </recommendedName>
</protein>
<feature type="domain" description="4Fe-4S Wbl-type" evidence="12">
    <location>
        <begin position="31"/>
        <end position="97"/>
    </location>
</feature>
<evidence type="ECO:0000256" key="4">
    <source>
        <dbReference type="ARBA" id="ARBA00022485"/>
    </source>
</evidence>
<evidence type="ECO:0000256" key="8">
    <source>
        <dbReference type="ARBA" id="ARBA00023015"/>
    </source>
</evidence>
<dbReference type="RefSeq" id="WP_253769519.1">
    <property type="nucleotide sequence ID" value="NZ_BAAAVE010000022.1"/>
</dbReference>
<reference evidence="13 14" key="1">
    <citation type="submission" date="2022-06" db="EMBL/GenBank/DDBJ databases">
        <title>Sequencing the genomes of 1000 actinobacteria strains.</title>
        <authorList>
            <person name="Klenk H.-P."/>
        </authorList>
    </citation>
    <scope>NUCLEOTIDE SEQUENCE [LARGE SCALE GENOMIC DNA]</scope>
    <source>
        <strain evidence="13 14">DSM 44170</strain>
    </source>
</reference>
<evidence type="ECO:0000256" key="9">
    <source>
        <dbReference type="ARBA" id="ARBA00023125"/>
    </source>
</evidence>
<organism evidence="13 14">
    <name type="scientific">Nonomuraea roseoviolacea subsp. carminata</name>
    <dbReference type="NCBI Taxonomy" id="160689"/>
    <lineage>
        <taxon>Bacteria</taxon>
        <taxon>Bacillati</taxon>
        <taxon>Actinomycetota</taxon>
        <taxon>Actinomycetes</taxon>
        <taxon>Streptosporangiales</taxon>
        <taxon>Streptosporangiaceae</taxon>
        <taxon>Nonomuraea</taxon>
    </lineage>
</organism>
<evidence type="ECO:0000256" key="10">
    <source>
        <dbReference type="ARBA" id="ARBA00023157"/>
    </source>
</evidence>
<evidence type="ECO:0000313" key="14">
    <source>
        <dbReference type="Proteomes" id="UP001320766"/>
    </source>
</evidence>
<evidence type="ECO:0000313" key="13">
    <source>
        <dbReference type="EMBL" id="MCP2346940.1"/>
    </source>
</evidence>
<accession>A0ABT1JZ10</accession>
<keyword evidence="9" id="KW-0238">DNA-binding</keyword>
<evidence type="ECO:0000256" key="7">
    <source>
        <dbReference type="ARBA" id="ARBA00023014"/>
    </source>
</evidence>
<evidence type="ECO:0000256" key="1">
    <source>
        <dbReference type="ARBA" id="ARBA00001966"/>
    </source>
</evidence>
<dbReference type="Proteomes" id="UP001320766">
    <property type="component" value="Unassembled WGS sequence"/>
</dbReference>
<dbReference type="EMBL" id="JAMZEC010000001">
    <property type="protein sequence ID" value="MCP2346940.1"/>
    <property type="molecule type" value="Genomic_DNA"/>
</dbReference>
<comment type="cofactor">
    <cofactor evidence="1">
        <name>[4Fe-4S] cluster</name>
        <dbReference type="ChEBI" id="CHEBI:49883"/>
    </cofactor>
</comment>
<evidence type="ECO:0000256" key="3">
    <source>
        <dbReference type="ARBA" id="ARBA00006597"/>
    </source>
</evidence>
<dbReference type="Pfam" id="PF02467">
    <property type="entry name" value="Whib"/>
    <property type="match status" value="1"/>
</dbReference>
<comment type="similarity">
    <text evidence="3">Belongs to the WhiB family.</text>
</comment>
<proteinExistence type="inferred from homology"/>
<comment type="subcellular location">
    <subcellularLocation>
        <location evidence="2">Cytoplasm</location>
    </subcellularLocation>
</comment>
<evidence type="ECO:0000256" key="2">
    <source>
        <dbReference type="ARBA" id="ARBA00004496"/>
    </source>
</evidence>
<dbReference type="InterPro" id="IPR003482">
    <property type="entry name" value="Whib"/>
</dbReference>
<keyword evidence="11" id="KW-0804">Transcription</keyword>
<sequence length="111" mass="11777">MTGRPVLFHPALVLLADLAEGVPRQLAEEGACRFDPELHTGPDAFADEPADERAAREQVAREVCAQCPVSVSCLFYALDVRPEAGVWAGLTADELRSLSAPSLSSSEQGVA</sequence>
<keyword evidence="6" id="KW-0408">Iron</keyword>
<evidence type="ECO:0000256" key="11">
    <source>
        <dbReference type="ARBA" id="ARBA00023163"/>
    </source>
</evidence>
<keyword evidence="7" id="KW-0411">Iron-sulfur</keyword>